<organism evidence="1">
    <name type="scientific">Anopheles darlingi</name>
    <name type="common">Mosquito</name>
    <dbReference type="NCBI Taxonomy" id="43151"/>
    <lineage>
        <taxon>Eukaryota</taxon>
        <taxon>Metazoa</taxon>
        <taxon>Ecdysozoa</taxon>
        <taxon>Arthropoda</taxon>
        <taxon>Hexapoda</taxon>
        <taxon>Insecta</taxon>
        <taxon>Pterygota</taxon>
        <taxon>Neoptera</taxon>
        <taxon>Endopterygota</taxon>
        <taxon>Diptera</taxon>
        <taxon>Nematocera</taxon>
        <taxon>Culicoidea</taxon>
        <taxon>Culicidae</taxon>
        <taxon>Anophelinae</taxon>
        <taxon>Anopheles</taxon>
    </lineage>
</organism>
<name>A0A2M4DLZ6_ANODA</name>
<evidence type="ECO:0000313" key="1">
    <source>
        <dbReference type="EMBL" id="MBW78545.1"/>
    </source>
</evidence>
<dbReference type="AlphaFoldDB" id="A0A2M4DLZ6"/>
<protein>
    <submittedName>
        <fullName evidence="1">Putative secreted protein</fullName>
    </submittedName>
</protein>
<dbReference type="EMBL" id="GGFL01014367">
    <property type="protein sequence ID" value="MBW78545.1"/>
    <property type="molecule type" value="Transcribed_RNA"/>
</dbReference>
<accession>A0A2M4DLZ6</accession>
<reference evidence="1" key="1">
    <citation type="submission" date="2018-01" db="EMBL/GenBank/DDBJ databases">
        <title>An insight into the sialome of Amazonian anophelines.</title>
        <authorList>
            <person name="Ribeiro J.M."/>
            <person name="Scarpassa V."/>
            <person name="Calvo E."/>
        </authorList>
    </citation>
    <scope>NUCLEOTIDE SEQUENCE</scope>
</reference>
<proteinExistence type="predicted"/>
<sequence length="74" mass="8242">MVEDGFLRFYVKLLLLHDPLVIVYALLQHMIVRGQMGIHQTDGTTVNVHSYANGTFVSPYSTKPGPGVLRLDLS</sequence>